<accession>A0A8J6HMP2</accession>
<feature type="compositionally biased region" description="Polar residues" evidence="2">
    <location>
        <begin position="107"/>
        <end position="118"/>
    </location>
</feature>
<evidence type="ECO:0000256" key="2">
    <source>
        <dbReference type="SAM" id="MobiDB-lite"/>
    </source>
</evidence>
<organism evidence="3 4">
    <name type="scientific">Tenebrio molitor</name>
    <name type="common">Yellow mealworm beetle</name>
    <dbReference type="NCBI Taxonomy" id="7067"/>
    <lineage>
        <taxon>Eukaryota</taxon>
        <taxon>Metazoa</taxon>
        <taxon>Ecdysozoa</taxon>
        <taxon>Arthropoda</taxon>
        <taxon>Hexapoda</taxon>
        <taxon>Insecta</taxon>
        <taxon>Pterygota</taxon>
        <taxon>Neoptera</taxon>
        <taxon>Endopterygota</taxon>
        <taxon>Coleoptera</taxon>
        <taxon>Polyphaga</taxon>
        <taxon>Cucujiformia</taxon>
        <taxon>Tenebrionidae</taxon>
        <taxon>Tenebrio</taxon>
    </lineage>
</organism>
<reference evidence="3" key="2">
    <citation type="submission" date="2021-08" db="EMBL/GenBank/DDBJ databases">
        <authorList>
            <person name="Eriksson T."/>
        </authorList>
    </citation>
    <scope>NUCLEOTIDE SEQUENCE</scope>
    <source>
        <strain evidence="3">Stoneville</strain>
        <tissue evidence="3">Whole head</tissue>
    </source>
</reference>
<name>A0A8J6HMP2_TENMO</name>
<dbReference type="PANTHER" id="PTHR47272">
    <property type="entry name" value="DDE_TNP_1_7 DOMAIN-CONTAINING PROTEIN"/>
    <property type="match status" value="1"/>
</dbReference>
<evidence type="ECO:0000313" key="3">
    <source>
        <dbReference type="EMBL" id="KAH0817439.1"/>
    </source>
</evidence>
<keyword evidence="1" id="KW-0175">Coiled coil</keyword>
<dbReference type="EMBL" id="JABDTM020019475">
    <property type="protein sequence ID" value="KAH0817439.1"/>
    <property type="molecule type" value="Genomic_DNA"/>
</dbReference>
<dbReference type="AlphaFoldDB" id="A0A8J6HMP2"/>
<feature type="compositionally biased region" description="Basic and acidic residues" evidence="2">
    <location>
        <begin position="1"/>
        <end position="11"/>
    </location>
</feature>
<comment type="caution">
    <text evidence="3">The sequence shown here is derived from an EMBL/GenBank/DDBJ whole genome shotgun (WGS) entry which is preliminary data.</text>
</comment>
<gene>
    <name evidence="3" type="ORF">GEV33_005352</name>
</gene>
<reference evidence="3" key="1">
    <citation type="journal article" date="2020" name="J Insects Food Feed">
        <title>The yellow mealworm (Tenebrio molitor) genome: a resource for the emerging insects as food and feed industry.</title>
        <authorList>
            <person name="Eriksson T."/>
            <person name="Andere A."/>
            <person name="Kelstrup H."/>
            <person name="Emery V."/>
            <person name="Picard C."/>
        </authorList>
    </citation>
    <scope>NUCLEOTIDE SEQUENCE</scope>
    <source>
        <strain evidence="3">Stoneville</strain>
        <tissue evidence="3">Whole head</tissue>
    </source>
</reference>
<keyword evidence="4" id="KW-1185">Reference proteome</keyword>
<evidence type="ECO:0000313" key="4">
    <source>
        <dbReference type="Proteomes" id="UP000719412"/>
    </source>
</evidence>
<feature type="compositionally biased region" description="Polar residues" evidence="2">
    <location>
        <begin position="18"/>
        <end position="33"/>
    </location>
</feature>
<feature type="region of interest" description="Disordered" evidence="2">
    <location>
        <begin position="106"/>
        <end position="128"/>
    </location>
</feature>
<feature type="region of interest" description="Disordered" evidence="2">
    <location>
        <begin position="1"/>
        <end position="38"/>
    </location>
</feature>
<sequence>MPIVKIEKHSDDEDDSADNSTNSTIENKSSPQGCESVGDELFGTQLKTIRIQLKQTIEENRQLKKELMQKTLQLHYDSIIVDHAVGGMAGTLWMWIADLSLSWHYQPKSSSEPDPNSSKGKKRAETKPNVEARYDGYAHYPGQDDKKEATRCKMEKCGGKSRTFCTKCHVHLCLQKNRNCFLQFHNK</sequence>
<dbReference type="Proteomes" id="UP000719412">
    <property type="component" value="Unassembled WGS sequence"/>
</dbReference>
<protein>
    <submittedName>
        <fullName evidence="3">Uncharacterized protein</fullName>
    </submittedName>
</protein>
<proteinExistence type="predicted"/>
<feature type="coiled-coil region" evidence="1">
    <location>
        <begin position="46"/>
        <end position="73"/>
    </location>
</feature>
<evidence type="ECO:0000256" key="1">
    <source>
        <dbReference type="SAM" id="Coils"/>
    </source>
</evidence>